<keyword evidence="3" id="KW-1185">Reference proteome</keyword>
<dbReference type="PIRSF" id="PIRSF016753">
    <property type="entry name" value="P_lipid/glycerol_ac_tran_prd"/>
    <property type="match status" value="1"/>
</dbReference>
<name>F6EEU5_HOYSD</name>
<dbReference type="CDD" id="cd07987">
    <property type="entry name" value="LPLAT_MGAT-like"/>
    <property type="match status" value="1"/>
</dbReference>
<dbReference type="InterPro" id="IPR016676">
    <property type="entry name" value="P_lipid/glycerol_AcTrfase_prd"/>
</dbReference>
<sequence>MPDERADPGHVQFQPGAPELALLRSALAPLRQLTRPVIHGIENIPASGAVLVVGNHGLLALDMPFMIDEIHRGTGRFVRGAADNAHYAIPGWRDILTRYGAVHGTRDNCRALLAAGEAVLLYPGGGREVAKRKNEHYKLIWKERLGFVRLAIEAGCPIVPFGAVGADDFYDIVVDADHPALSPLRLLVERFGGRWDIVFPLVRGIGPTPVPRPQRLYFSFGEPITTSQWAGRQDDTDLLRTVRDQVKSAVQRQIDLMLYEREHAQRKR</sequence>
<reference evidence="2 3" key="1">
    <citation type="journal article" date="2011" name="J. Bacteriol.">
        <title>Complete genome sequence of Amycolicicoccus subflavus DQS3-9A1T, an actinomycete isolated from crude oil-polluted soil.</title>
        <authorList>
            <person name="Cai M."/>
            <person name="Chen W.M."/>
            <person name="Nie Y."/>
            <person name="Chi C.Q."/>
            <person name="Wang Y.N."/>
            <person name="Tang Y.Q."/>
            <person name="Li G.Y."/>
            <person name="Wu X.L."/>
        </authorList>
    </citation>
    <scope>NUCLEOTIDE SEQUENCE [LARGE SCALE GENOMIC DNA]</scope>
    <source>
        <strain evidence="3">DSM 45089 / DQS3-9A1</strain>
    </source>
</reference>
<dbReference type="SMART" id="SM00563">
    <property type="entry name" value="PlsC"/>
    <property type="match status" value="1"/>
</dbReference>
<keyword evidence="2" id="KW-0012">Acyltransferase</keyword>
<gene>
    <name evidence="2" type="ordered locus">AS9A_2448</name>
</gene>
<dbReference type="KEGG" id="asd:AS9A_2448"/>
<dbReference type="OrthoDB" id="5496738at2"/>
<dbReference type="AlphaFoldDB" id="F6EEU5"/>
<dbReference type="GO" id="GO:0016020">
    <property type="term" value="C:membrane"/>
    <property type="evidence" value="ECO:0007669"/>
    <property type="project" value="TreeGrafter"/>
</dbReference>
<dbReference type="eggNOG" id="COG0204">
    <property type="taxonomic scope" value="Bacteria"/>
</dbReference>
<organism evidence="2 3">
    <name type="scientific">Hoyosella subflava (strain DSM 45089 / JCM 17490 / NBRC 109087 / DQS3-9A1)</name>
    <name type="common">Amycolicicoccus subflavus</name>
    <dbReference type="NCBI Taxonomy" id="443218"/>
    <lineage>
        <taxon>Bacteria</taxon>
        <taxon>Bacillati</taxon>
        <taxon>Actinomycetota</taxon>
        <taxon>Actinomycetes</taxon>
        <taxon>Mycobacteriales</taxon>
        <taxon>Hoyosellaceae</taxon>
        <taxon>Hoyosella</taxon>
    </lineage>
</organism>
<evidence type="ECO:0000259" key="1">
    <source>
        <dbReference type="SMART" id="SM00563"/>
    </source>
</evidence>
<dbReference type="STRING" id="443218.AS9A_2448"/>
<keyword evidence="2" id="KW-0808">Transferase</keyword>
<dbReference type="PANTHER" id="PTHR22753:SF14">
    <property type="entry name" value="MONOACYLGLYCEROL_DIACYLGLYCEROL O-ACYLTRANSFERASE"/>
    <property type="match status" value="1"/>
</dbReference>
<dbReference type="Proteomes" id="UP000009235">
    <property type="component" value="Chromosome"/>
</dbReference>
<proteinExistence type="predicted"/>
<accession>F6EEU5</accession>
<evidence type="ECO:0000313" key="2">
    <source>
        <dbReference type="EMBL" id="AEF40895.1"/>
    </source>
</evidence>
<dbReference type="PANTHER" id="PTHR22753">
    <property type="entry name" value="TRANSMEMBRANE PROTEIN 68"/>
    <property type="match status" value="1"/>
</dbReference>
<feature type="domain" description="Phospholipid/glycerol acyltransferase" evidence="1">
    <location>
        <begin position="50"/>
        <end position="166"/>
    </location>
</feature>
<protein>
    <submittedName>
        <fullName evidence="2">Putative acyltransferase</fullName>
    </submittedName>
</protein>
<evidence type="ECO:0000313" key="3">
    <source>
        <dbReference type="Proteomes" id="UP000009235"/>
    </source>
</evidence>
<dbReference type="EMBL" id="CP002786">
    <property type="protein sequence ID" value="AEF40895.1"/>
    <property type="molecule type" value="Genomic_DNA"/>
</dbReference>
<dbReference type="Pfam" id="PF01553">
    <property type="entry name" value="Acyltransferase"/>
    <property type="match status" value="1"/>
</dbReference>
<dbReference type="RefSeq" id="WP_013807244.1">
    <property type="nucleotide sequence ID" value="NC_015564.1"/>
</dbReference>
<dbReference type="GO" id="GO:0016746">
    <property type="term" value="F:acyltransferase activity"/>
    <property type="evidence" value="ECO:0007669"/>
    <property type="project" value="UniProtKB-KW"/>
</dbReference>
<dbReference type="SUPFAM" id="SSF69593">
    <property type="entry name" value="Glycerol-3-phosphate (1)-acyltransferase"/>
    <property type="match status" value="1"/>
</dbReference>
<dbReference type="HOGENOM" id="CLU_015395_0_0_11"/>
<dbReference type="InterPro" id="IPR002123">
    <property type="entry name" value="Plipid/glycerol_acylTrfase"/>
</dbReference>